<dbReference type="OrthoDB" id="2123594at2759"/>
<comment type="subcellular location">
    <subcellularLocation>
        <location evidence="1">Secreted</location>
    </subcellularLocation>
</comment>
<dbReference type="Pfam" id="PF00933">
    <property type="entry name" value="Glyco_hydro_3"/>
    <property type="match status" value="1"/>
</dbReference>
<dbReference type="InterPro" id="IPR036962">
    <property type="entry name" value="Glyco_hydro_3_N_sf"/>
</dbReference>
<evidence type="ECO:0000256" key="4">
    <source>
        <dbReference type="ARBA" id="ARBA00022525"/>
    </source>
</evidence>
<dbReference type="InterPro" id="IPR002772">
    <property type="entry name" value="Glyco_hydro_3_C"/>
</dbReference>
<dbReference type="GeneID" id="19199925"/>
<dbReference type="Pfam" id="PF01915">
    <property type="entry name" value="Glyco_hydro_3_C"/>
    <property type="match status" value="1"/>
</dbReference>
<dbReference type="PANTHER" id="PTHR42721">
    <property type="entry name" value="SUGAR HYDROLASE-RELATED"/>
    <property type="match status" value="1"/>
</dbReference>
<evidence type="ECO:0000256" key="5">
    <source>
        <dbReference type="ARBA" id="ARBA00022651"/>
    </source>
</evidence>
<dbReference type="Gene3D" id="3.20.20.300">
    <property type="entry name" value="Glycoside hydrolase, family 3, N-terminal domain"/>
    <property type="match status" value="1"/>
</dbReference>
<evidence type="ECO:0000256" key="10">
    <source>
        <dbReference type="ARBA" id="ARBA00024574"/>
    </source>
</evidence>
<feature type="domain" description="Fibronectin type III-like" evidence="13">
    <location>
        <begin position="672"/>
        <end position="742"/>
    </location>
</feature>
<dbReference type="OMA" id="WGFKGHV"/>
<keyword evidence="5" id="KW-0858">Xylan degradation</keyword>
<comment type="catalytic activity">
    <reaction evidence="10">
        <text>Hydrolysis of (1-&gt;4)-beta-D-xylans, to remove successive D-xylose residues from the non-reducing termini.</text>
        <dbReference type="EC" id="3.2.1.37"/>
    </reaction>
</comment>
<evidence type="ECO:0000256" key="9">
    <source>
        <dbReference type="ARBA" id="ARBA00023295"/>
    </source>
</evidence>
<keyword evidence="6 12" id="KW-0732">Signal</keyword>
<keyword evidence="5" id="KW-0119">Carbohydrate metabolism</keyword>
<keyword evidence="5" id="KW-0624">Polysaccharide degradation</keyword>
<name>A0A5M3MKA8_CONPW</name>
<proteinExistence type="inferred from homology"/>
<dbReference type="InterPro" id="IPR001764">
    <property type="entry name" value="Glyco_hydro_3_N"/>
</dbReference>
<reference evidence="15" key="1">
    <citation type="journal article" date="2012" name="Science">
        <title>The Paleozoic origin of enzymatic lignin decomposition reconstructed from 31 fungal genomes.</title>
        <authorList>
            <person name="Floudas D."/>
            <person name="Binder M."/>
            <person name="Riley R."/>
            <person name="Barry K."/>
            <person name="Blanchette R.A."/>
            <person name="Henrissat B."/>
            <person name="Martinez A.T."/>
            <person name="Otillar R."/>
            <person name="Spatafora J.W."/>
            <person name="Yadav J.S."/>
            <person name="Aerts A."/>
            <person name="Benoit I."/>
            <person name="Boyd A."/>
            <person name="Carlson A."/>
            <person name="Copeland A."/>
            <person name="Coutinho P.M."/>
            <person name="de Vries R.P."/>
            <person name="Ferreira P."/>
            <person name="Findley K."/>
            <person name="Foster B."/>
            <person name="Gaskell J."/>
            <person name="Glotzer D."/>
            <person name="Gorecki P."/>
            <person name="Heitman J."/>
            <person name="Hesse C."/>
            <person name="Hori C."/>
            <person name="Igarashi K."/>
            <person name="Jurgens J.A."/>
            <person name="Kallen N."/>
            <person name="Kersten P."/>
            <person name="Kohler A."/>
            <person name="Kuees U."/>
            <person name="Kumar T.K.A."/>
            <person name="Kuo A."/>
            <person name="LaButti K."/>
            <person name="Larrondo L.F."/>
            <person name="Lindquist E."/>
            <person name="Ling A."/>
            <person name="Lombard V."/>
            <person name="Lucas S."/>
            <person name="Lundell T."/>
            <person name="Martin R."/>
            <person name="McLaughlin D.J."/>
            <person name="Morgenstern I."/>
            <person name="Morin E."/>
            <person name="Murat C."/>
            <person name="Nagy L.G."/>
            <person name="Nolan M."/>
            <person name="Ohm R.A."/>
            <person name="Patyshakuliyeva A."/>
            <person name="Rokas A."/>
            <person name="Ruiz-Duenas F.J."/>
            <person name="Sabat G."/>
            <person name="Salamov A."/>
            <person name="Samejima M."/>
            <person name="Schmutz J."/>
            <person name="Slot J.C."/>
            <person name="St John F."/>
            <person name="Stenlid J."/>
            <person name="Sun H."/>
            <person name="Sun S."/>
            <person name="Syed K."/>
            <person name="Tsang A."/>
            <person name="Wiebenga A."/>
            <person name="Young D."/>
            <person name="Pisabarro A."/>
            <person name="Eastwood D.C."/>
            <person name="Martin F."/>
            <person name="Cullen D."/>
            <person name="Grigoriev I.V."/>
            <person name="Hibbett D.S."/>
        </authorList>
    </citation>
    <scope>NUCLEOTIDE SEQUENCE [LARGE SCALE GENOMIC DNA]</scope>
    <source>
        <strain evidence="15">RWD-64-598 SS2</strain>
    </source>
</reference>
<dbReference type="EC" id="3.2.1.37" evidence="11"/>
<dbReference type="InterPro" id="IPR017853">
    <property type="entry name" value="GH"/>
</dbReference>
<dbReference type="SUPFAM" id="SSF51445">
    <property type="entry name" value="(Trans)glycosidases"/>
    <property type="match status" value="1"/>
</dbReference>
<dbReference type="InterPro" id="IPR036881">
    <property type="entry name" value="Glyco_hydro_3_C_sf"/>
</dbReference>
<dbReference type="UniPathway" id="UPA00114"/>
<dbReference type="PANTHER" id="PTHR42721:SF3">
    <property type="entry name" value="BETA-D-XYLOSIDASE 5-RELATED"/>
    <property type="match status" value="1"/>
</dbReference>
<gene>
    <name evidence="14" type="ORF">CONPUDRAFT_125773</name>
</gene>
<evidence type="ECO:0000256" key="8">
    <source>
        <dbReference type="ARBA" id="ARBA00023180"/>
    </source>
</evidence>
<feature type="chain" id="PRO_5024322270" description="xylan 1,4-beta-xylosidase" evidence="12">
    <location>
        <begin position="21"/>
        <end position="770"/>
    </location>
</feature>
<organism evidence="14 15">
    <name type="scientific">Coniophora puteana (strain RWD-64-598)</name>
    <name type="common">Brown rot fungus</name>
    <dbReference type="NCBI Taxonomy" id="741705"/>
    <lineage>
        <taxon>Eukaryota</taxon>
        <taxon>Fungi</taxon>
        <taxon>Dikarya</taxon>
        <taxon>Basidiomycota</taxon>
        <taxon>Agaricomycotina</taxon>
        <taxon>Agaricomycetes</taxon>
        <taxon>Agaricomycetidae</taxon>
        <taxon>Boletales</taxon>
        <taxon>Coniophorineae</taxon>
        <taxon>Coniophoraceae</taxon>
        <taxon>Coniophora</taxon>
    </lineage>
</organism>
<keyword evidence="9" id="KW-0326">Glycosidase</keyword>
<dbReference type="FunFam" id="3.40.50.1700:FF:000007">
    <property type="entry name" value="Exo-1,4-beta-xylosidase xlnD"/>
    <property type="match status" value="1"/>
</dbReference>
<feature type="signal peptide" evidence="12">
    <location>
        <begin position="1"/>
        <end position="20"/>
    </location>
</feature>
<keyword evidence="4" id="KW-0964">Secreted</keyword>
<dbReference type="InterPro" id="IPR044993">
    <property type="entry name" value="BXL"/>
</dbReference>
<evidence type="ECO:0000256" key="2">
    <source>
        <dbReference type="ARBA" id="ARBA00004851"/>
    </source>
</evidence>
<dbReference type="InterPro" id="IPR013783">
    <property type="entry name" value="Ig-like_fold"/>
</dbReference>
<evidence type="ECO:0000313" key="15">
    <source>
        <dbReference type="Proteomes" id="UP000053558"/>
    </source>
</evidence>
<evidence type="ECO:0000259" key="13">
    <source>
        <dbReference type="SMART" id="SM01217"/>
    </source>
</evidence>
<dbReference type="GO" id="GO:0045493">
    <property type="term" value="P:xylan catabolic process"/>
    <property type="evidence" value="ECO:0007669"/>
    <property type="project" value="UniProtKB-UniPathway"/>
</dbReference>
<comment type="pathway">
    <text evidence="2">Glycan degradation; xylan degradation.</text>
</comment>
<evidence type="ECO:0000256" key="12">
    <source>
        <dbReference type="SAM" id="SignalP"/>
    </source>
</evidence>
<evidence type="ECO:0000256" key="3">
    <source>
        <dbReference type="ARBA" id="ARBA00005336"/>
    </source>
</evidence>
<keyword evidence="7 14" id="KW-0378">Hydrolase</keyword>
<keyword evidence="8" id="KW-0325">Glycoprotein</keyword>
<evidence type="ECO:0000256" key="7">
    <source>
        <dbReference type="ARBA" id="ARBA00022801"/>
    </source>
</evidence>
<dbReference type="AlphaFoldDB" id="A0A5M3MKA8"/>
<protein>
    <recommendedName>
        <fullName evidence="11">xylan 1,4-beta-xylosidase</fullName>
        <ecNumber evidence="11">3.2.1.37</ecNumber>
    </recommendedName>
</protein>
<evidence type="ECO:0000256" key="6">
    <source>
        <dbReference type="ARBA" id="ARBA00022729"/>
    </source>
</evidence>
<dbReference type="GO" id="GO:0046556">
    <property type="term" value="F:alpha-L-arabinofuranosidase activity"/>
    <property type="evidence" value="ECO:0007669"/>
    <property type="project" value="TreeGrafter"/>
</dbReference>
<comment type="caution">
    <text evidence="14">The sequence shown here is derived from an EMBL/GenBank/DDBJ whole genome shotgun (WGS) entry which is preliminary data.</text>
</comment>
<dbReference type="InterPro" id="IPR026891">
    <property type="entry name" value="Fn3-like"/>
</dbReference>
<dbReference type="Proteomes" id="UP000053558">
    <property type="component" value="Unassembled WGS sequence"/>
</dbReference>
<comment type="similarity">
    <text evidence="3">Belongs to the glycosyl hydrolase 3 family.</text>
</comment>
<dbReference type="EMBL" id="JH711580">
    <property type="protein sequence ID" value="EIW79457.1"/>
    <property type="molecule type" value="Genomic_DNA"/>
</dbReference>
<dbReference type="KEGG" id="cput:CONPUDRAFT_125773"/>
<dbReference type="SUPFAM" id="SSF52279">
    <property type="entry name" value="Beta-D-glucan exohydrolase, C-terminal domain"/>
    <property type="match status" value="1"/>
</dbReference>
<keyword evidence="15" id="KW-1185">Reference proteome</keyword>
<dbReference type="Gene3D" id="3.40.50.1700">
    <property type="entry name" value="Glycoside hydrolase family 3 C-terminal domain"/>
    <property type="match status" value="1"/>
</dbReference>
<evidence type="ECO:0000256" key="11">
    <source>
        <dbReference type="ARBA" id="ARBA00026107"/>
    </source>
</evidence>
<evidence type="ECO:0000313" key="14">
    <source>
        <dbReference type="EMBL" id="EIW79457.1"/>
    </source>
</evidence>
<dbReference type="GO" id="GO:0009044">
    <property type="term" value="F:xylan 1,4-beta-xylosidase activity"/>
    <property type="evidence" value="ECO:0007669"/>
    <property type="project" value="UniProtKB-EC"/>
</dbReference>
<sequence>MKRSDAVLLAAALAAPQVSAYAFPDCTAAPLVNNSVCDTSLNATQRAAALVELFTVEELINNTVNGSPGVPRLGLPAYQWWSEGLHGVADSPGVNFSTSGPFSYATSFPQPIVMSAAFDDALIKAVGGVVGMEGRSFNNYGHAGLDFWTPNINPFKDPRWGRGQETPGEDPYHIAQYVYNLIQGLQGGVNPEPYFQVVATCKHFAGYDLEDWENNFRYGFDALITTQDLSEFYLPSFQSCYRDAQAGASMCSYNAVNGIPTCADTYLLQDILRDYWNFDETRWVTSDCDAVENIYNPHNYTALPQQAAADALRAGTDLDCGTFYTEYLPLAYNQSLITETELRAALTRQYASLVRLGYFDPAAQQPYRQYGWSNVDTPYAQQLAYTAATEGITLLKNDGTLPLPSTLKNIALIGPWANATNQMQGNYFGVAPYLVSPLQGALAAGYNVTYVFGTNITSNSTAGFAAAIAAAREADAVVYAGGIDVTVEAEAMDRYNVTWPGNQLQLIGELAALGKPFVVAQFGGGQVDDTEIKANASVNSLIWAGYPGQSGGQALFDIISGKVAPAGRLVTTQYPADYVYEIPMTDMNLRPNANGTTSPGRTYKWYTGAPVYEFGYGLHYTNFTYTWTKAPASTYNIQTLVSAASGAAHIDLAPFDTLSVAVTNAGAVTSDYSALLFVNGTYGPAPYPNKALAAYTRLHSVAAGAAQTATFDVVLNQIARADAYGNFWLYPGAYELALDTTRELTAQFTLTGDAYQLTYFPQPGNATAAM</sequence>
<dbReference type="SMART" id="SM01217">
    <property type="entry name" value="Fn3_like"/>
    <property type="match status" value="1"/>
</dbReference>
<accession>A0A5M3MKA8</accession>
<dbReference type="GO" id="GO:0031222">
    <property type="term" value="P:arabinan catabolic process"/>
    <property type="evidence" value="ECO:0007669"/>
    <property type="project" value="TreeGrafter"/>
</dbReference>
<dbReference type="GO" id="GO:0005576">
    <property type="term" value="C:extracellular region"/>
    <property type="evidence" value="ECO:0007669"/>
    <property type="project" value="UniProtKB-SubCell"/>
</dbReference>
<dbReference type="Gene3D" id="2.60.40.10">
    <property type="entry name" value="Immunoglobulins"/>
    <property type="match status" value="1"/>
</dbReference>
<dbReference type="RefSeq" id="XP_007769870.1">
    <property type="nucleotide sequence ID" value="XM_007771680.1"/>
</dbReference>
<evidence type="ECO:0000256" key="1">
    <source>
        <dbReference type="ARBA" id="ARBA00004613"/>
    </source>
</evidence>